<dbReference type="EC" id="2.7.13.3" evidence="2"/>
<sequence length="440" mass="46174">MTTLAPPAAAADWRRRVLPDSVYALAGLPYGLVSFAVLIAGTAIGIASLVTVVGVPILAGTLLLARAFAEGERRALAAVSGLPYEPVEYKRVPPGAGVWRRIITPLTDGQCWLDLAHGLIAFPAGLSAFFLAVLWWVLTLGGCTYALWSWSVPDSDEDIRLPELLGLPDTWFSDVTVHTGLGLVAAASLPLVLRAAVILRAASASWLLFAVGGLRGRINDLEEEKATAQAQTVAAVTAEANALRRLERDIHDGPQQRLVRLAMDLGRVQHQLENDPEAARATVAEALAQTRETLDELRALSRGIAPPILADRGLTAAIAALAGRSLVPVDVDAPDLGRLDPALENAAYFVIAESLTNVAKHSLATECGVSLRSEFASMIIEITDNGVGGAHTAKGHGLSGLSDRVHAIGGILTVDSPVGGPTTVTAELPLGGFLANRDRG</sequence>
<evidence type="ECO:0000256" key="1">
    <source>
        <dbReference type="ARBA" id="ARBA00000085"/>
    </source>
</evidence>
<evidence type="ECO:0000256" key="3">
    <source>
        <dbReference type="ARBA" id="ARBA00022553"/>
    </source>
</evidence>
<dbReference type="AlphaFoldDB" id="A0A8J4DT56"/>
<comment type="caution">
    <text evidence="11">The sequence shown here is derived from an EMBL/GenBank/DDBJ whole genome shotgun (WGS) entry which is preliminary data.</text>
</comment>
<keyword evidence="4" id="KW-0808">Transferase</keyword>
<accession>A0A8J4DT56</accession>
<keyword evidence="7" id="KW-0067">ATP-binding</keyword>
<dbReference type="InterPro" id="IPR003594">
    <property type="entry name" value="HATPase_dom"/>
</dbReference>
<dbReference type="GO" id="GO:0005524">
    <property type="term" value="F:ATP binding"/>
    <property type="evidence" value="ECO:0007669"/>
    <property type="project" value="UniProtKB-KW"/>
</dbReference>
<feature type="transmembrane region" description="Helical" evidence="9">
    <location>
        <begin position="21"/>
        <end position="40"/>
    </location>
</feature>
<evidence type="ECO:0000256" key="5">
    <source>
        <dbReference type="ARBA" id="ARBA00022741"/>
    </source>
</evidence>
<evidence type="ECO:0000256" key="9">
    <source>
        <dbReference type="SAM" id="Phobius"/>
    </source>
</evidence>
<comment type="catalytic activity">
    <reaction evidence="1">
        <text>ATP + protein L-histidine = ADP + protein N-phospho-L-histidine.</text>
        <dbReference type="EC" id="2.7.13.3"/>
    </reaction>
</comment>
<dbReference type="Pfam" id="PF13796">
    <property type="entry name" value="Sensor"/>
    <property type="match status" value="1"/>
</dbReference>
<feature type="domain" description="Histidine kinase/HSP90-like ATPase" evidence="10">
    <location>
        <begin position="342"/>
        <end position="432"/>
    </location>
</feature>
<dbReference type="PANTHER" id="PTHR24421">
    <property type="entry name" value="NITRATE/NITRITE SENSOR PROTEIN NARX-RELATED"/>
    <property type="match status" value="1"/>
</dbReference>
<dbReference type="SMART" id="SM00387">
    <property type="entry name" value="HATPase_c"/>
    <property type="match status" value="1"/>
</dbReference>
<keyword evidence="3" id="KW-0597">Phosphoprotein</keyword>
<dbReference type="Pfam" id="PF07730">
    <property type="entry name" value="HisKA_3"/>
    <property type="match status" value="1"/>
</dbReference>
<dbReference type="InterPro" id="IPR025828">
    <property type="entry name" value="Put_sensor_dom"/>
</dbReference>
<evidence type="ECO:0000259" key="10">
    <source>
        <dbReference type="SMART" id="SM00387"/>
    </source>
</evidence>
<dbReference type="GO" id="GO:0046983">
    <property type="term" value="F:protein dimerization activity"/>
    <property type="evidence" value="ECO:0007669"/>
    <property type="project" value="InterPro"/>
</dbReference>
<evidence type="ECO:0000256" key="4">
    <source>
        <dbReference type="ARBA" id="ARBA00022679"/>
    </source>
</evidence>
<keyword evidence="9" id="KW-0472">Membrane</keyword>
<evidence type="ECO:0000256" key="7">
    <source>
        <dbReference type="ARBA" id="ARBA00022840"/>
    </source>
</evidence>
<dbReference type="Proteomes" id="UP000619260">
    <property type="component" value="Unassembled WGS sequence"/>
</dbReference>
<keyword evidence="8" id="KW-0902">Two-component regulatory system</keyword>
<feature type="transmembrane region" description="Helical" evidence="9">
    <location>
        <begin position="171"/>
        <end position="193"/>
    </location>
</feature>
<gene>
    <name evidence="11" type="ORF">Val02_54540</name>
</gene>
<evidence type="ECO:0000313" key="11">
    <source>
        <dbReference type="EMBL" id="GIJ48568.1"/>
    </source>
</evidence>
<keyword evidence="6 11" id="KW-0418">Kinase</keyword>
<dbReference type="Gene3D" id="3.30.565.10">
    <property type="entry name" value="Histidine kinase-like ATPase, C-terminal domain"/>
    <property type="match status" value="1"/>
</dbReference>
<dbReference type="SUPFAM" id="SSF55874">
    <property type="entry name" value="ATPase domain of HSP90 chaperone/DNA topoisomerase II/histidine kinase"/>
    <property type="match status" value="1"/>
</dbReference>
<dbReference type="GO" id="GO:0000155">
    <property type="term" value="F:phosphorelay sensor kinase activity"/>
    <property type="evidence" value="ECO:0007669"/>
    <property type="project" value="InterPro"/>
</dbReference>
<feature type="transmembrane region" description="Helical" evidence="9">
    <location>
        <begin position="46"/>
        <end position="65"/>
    </location>
</feature>
<dbReference type="GO" id="GO:0016020">
    <property type="term" value="C:membrane"/>
    <property type="evidence" value="ECO:0007669"/>
    <property type="project" value="InterPro"/>
</dbReference>
<protein>
    <recommendedName>
        <fullName evidence="2">histidine kinase</fullName>
        <ecNumber evidence="2">2.7.13.3</ecNumber>
    </recommendedName>
</protein>
<dbReference type="InterPro" id="IPR011712">
    <property type="entry name" value="Sig_transdc_His_kin_sub3_dim/P"/>
</dbReference>
<dbReference type="RefSeq" id="WP_203902047.1">
    <property type="nucleotide sequence ID" value="NZ_BOPF01000021.1"/>
</dbReference>
<keyword evidence="12" id="KW-1185">Reference proteome</keyword>
<feature type="transmembrane region" description="Helical" evidence="9">
    <location>
        <begin position="128"/>
        <end position="151"/>
    </location>
</feature>
<evidence type="ECO:0000256" key="2">
    <source>
        <dbReference type="ARBA" id="ARBA00012438"/>
    </source>
</evidence>
<keyword evidence="9" id="KW-1133">Transmembrane helix</keyword>
<dbReference type="PANTHER" id="PTHR24421:SF10">
    <property type="entry name" value="NITRATE_NITRITE SENSOR PROTEIN NARQ"/>
    <property type="match status" value="1"/>
</dbReference>
<evidence type="ECO:0000256" key="6">
    <source>
        <dbReference type="ARBA" id="ARBA00022777"/>
    </source>
</evidence>
<dbReference type="EMBL" id="BOPF01000021">
    <property type="protein sequence ID" value="GIJ48568.1"/>
    <property type="molecule type" value="Genomic_DNA"/>
</dbReference>
<evidence type="ECO:0000313" key="12">
    <source>
        <dbReference type="Proteomes" id="UP000619260"/>
    </source>
</evidence>
<reference evidence="11" key="1">
    <citation type="submission" date="2021-01" db="EMBL/GenBank/DDBJ databases">
        <title>Whole genome shotgun sequence of Virgisporangium aliadipatigenens NBRC 105644.</title>
        <authorList>
            <person name="Komaki H."/>
            <person name="Tamura T."/>
        </authorList>
    </citation>
    <scope>NUCLEOTIDE SEQUENCE</scope>
    <source>
        <strain evidence="11">NBRC 105644</strain>
    </source>
</reference>
<keyword evidence="9" id="KW-0812">Transmembrane</keyword>
<proteinExistence type="predicted"/>
<organism evidence="11 12">
    <name type="scientific">Virgisporangium aliadipatigenens</name>
    <dbReference type="NCBI Taxonomy" id="741659"/>
    <lineage>
        <taxon>Bacteria</taxon>
        <taxon>Bacillati</taxon>
        <taxon>Actinomycetota</taxon>
        <taxon>Actinomycetes</taxon>
        <taxon>Micromonosporales</taxon>
        <taxon>Micromonosporaceae</taxon>
        <taxon>Virgisporangium</taxon>
    </lineage>
</organism>
<name>A0A8J4DT56_9ACTN</name>
<dbReference type="CDD" id="cd16917">
    <property type="entry name" value="HATPase_UhpB-NarQ-NarX-like"/>
    <property type="match status" value="1"/>
</dbReference>
<dbReference type="InterPro" id="IPR050482">
    <property type="entry name" value="Sensor_HK_TwoCompSys"/>
</dbReference>
<dbReference type="InterPro" id="IPR036890">
    <property type="entry name" value="HATPase_C_sf"/>
</dbReference>
<evidence type="ECO:0000256" key="8">
    <source>
        <dbReference type="ARBA" id="ARBA00023012"/>
    </source>
</evidence>
<dbReference type="Pfam" id="PF02518">
    <property type="entry name" value="HATPase_c"/>
    <property type="match status" value="1"/>
</dbReference>
<dbReference type="Gene3D" id="1.20.5.1930">
    <property type="match status" value="1"/>
</dbReference>
<keyword evidence="5" id="KW-0547">Nucleotide-binding</keyword>